<reference evidence="5 6" key="1">
    <citation type="submission" date="2018-10" db="EMBL/GenBank/DDBJ databases">
        <title>Phylogenomics of Brevibacillus.</title>
        <authorList>
            <person name="Dunlap C."/>
        </authorList>
    </citation>
    <scope>NUCLEOTIDE SEQUENCE [LARGE SCALE GENOMIC DNA]</scope>
    <source>
        <strain evidence="5 6">JCM 12215</strain>
    </source>
</reference>
<evidence type="ECO:0000313" key="6">
    <source>
        <dbReference type="Proteomes" id="UP000282028"/>
    </source>
</evidence>
<dbReference type="Gene3D" id="3.40.50.150">
    <property type="entry name" value="Vaccinia Virus protein VP39"/>
    <property type="match status" value="1"/>
</dbReference>
<dbReference type="EMBL" id="RHHR01000041">
    <property type="protein sequence ID" value="RNB68790.1"/>
    <property type="molecule type" value="Genomic_DNA"/>
</dbReference>
<evidence type="ECO:0000259" key="4">
    <source>
        <dbReference type="Pfam" id="PF21302"/>
    </source>
</evidence>
<dbReference type="InterPro" id="IPR016718">
    <property type="entry name" value="rRNA_m1G-MeTrfase_A_prd"/>
</dbReference>
<feature type="binding site" evidence="1">
    <location>
        <position position="23"/>
    </location>
    <ligand>
        <name>Zn(2+)</name>
        <dbReference type="ChEBI" id="CHEBI:29105"/>
    </ligand>
</feature>
<dbReference type="Pfam" id="PF21302">
    <property type="entry name" value="Zn_ribbon_RlmA"/>
    <property type="match status" value="1"/>
</dbReference>
<protein>
    <submittedName>
        <fullName evidence="5">Methyltransferase domain-containing protein</fullName>
    </submittedName>
</protein>
<dbReference type="RefSeq" id="WP_122910653.1">
    <property type="nucleotide sequence ID" value="NZ_CBCSBE010000038.1"/>
</dbReference>
<dbReference type="SUPFAM" id="SSF53335">
    <property type="entry name" value="S-adenosyl-L-methionine-dependent methyltransferases"/>
    <property type="match status" value="1"/>
</dbReference>
<feature type="binding site" evidence="2">
    <location>
        <position position="80"/>
    </location>
    <ligand>
        <name>S-adenosyl-L-methionine</name>
        <dbReference type="ChEBI" id="CHEBI:59789"/>
    </ligand>
</feature>
<keyword evidence="1" id="KW-0862">Zinc</keyword>
<evidence type="ECO:0000259" key="3">
    <source>
        <dbReference type="Pfam" id="PF08241"/>
    </source>
</evidence>
<dbReference type="PIRSF" id="PIRSF018249">
    <property type="entry name" value="MyrA_prd"/>
    <property type="match status" value="1"/>
</dbReference>
<dbReference type="Pfam" id="PF08241">
    <property type="entry name" value="Methyltransf_11"/>
    <property type="match status" value="1"/>
</dbReference>
<keyword evidence="6" id="KW-1185">Reference proteome</keyword>
<feature type="binding site" evidence="2">
    <location>
        <begin position="111"/>
        <end position="112"/>
    </location>
    <ligand>
        <name>S-adenosyl-L-methionine</name>
        <dbReference type="ChEBI" id="CHEBI:59789"/>
    </ligand>
</feature>
<dbReference type="Proteomes" id="UP000282028">
    <property type="component" value="Unassembled WGS sequence"/>
</dbReference>
<dbReference type="InterPro" id="IPR029063">
    <property type="entry name" value="SAM-dependent_MTases_sf"/>
</dbReference>
<dbReference type="AlphaFoldDB" id="A0A3M8BZA9"/>
<feature type="domain" description="Methyltransferase type 11" evidence="3">
    <location>
        <begin position="106"/>
        <end position="192"/>
    </location>
</feature>
<dbReference type="InterPro" id="IPR013216">
    <property type="entry name" value="Methyltransf_11"/>
</dbReference>
<dbReference type="GO" id="GO:0008757">
    <property type="term" value="F:S-adenosylmethionine-dependent methyltransferase activity"/>
    <property type="evidence" value="ECO:0007669"/>
    <property type="project" value="InterPro"/>
</dbReference>
<dbReference type="GO" id="GO:0032259">
    <property type="term" value="P:methylation"/>
    <property type="evidence" value="ECO:0007669"/>
    <property type="project" value="UniProtKB-KW"/>
</dbReference>
<keyword evidence="5" id="KW-0808">Transferase</keyword>
<proteinExistence type="predicted"/>
<sequence length="292" mass="33289">MTNKEKSAKVVSEIVDIFRCPICHRSMKVVDFKSLICSNNHTFDFAKQGYVNMLTRPSNQHYDKNLFEARQKIIMESNLYSSLHKKVSEIIGKHLDEFHYPTIIFDAGSGEGSHLQKIINECRDRAITGIGLDIAKEGIIMASKNYHNPIWLVGDLANIPLTDQSSHVVLNILSPANYMEFKRVLAPEGIIVKIVPRPNYLKELREVIFTNSDKKAYTNGETISLFKQNFQLVNNFRFSYFKELEQTELLNLIQMSPLAWNAEKEQIDSFLNLDSTGITVDLDILIGVKSTS</sequence>
<keyword evidence="1" id="KW-0479">Metal-binding</keyword>
<organism evidence="5 6">
    <name type="scientific">Brevibacillus invocatus</name>
    <dbReference type="NCBI Taxonomy" id="173959"/>
    <lineage>
        <taxon>Bacteria</taxon>
        <taxon>Bacillati</taxon>
        <taxon>Bacillota</taxon>
        <taxon>Bacilli</taxon>
        <taxon>Bacillales</taxon>
        <taxon>Paenibacillaceae</taxon>
        <taxon>Brevibacillus</taxon>
    </lineage>
</organism>
<feature type="binding site" evidence="1">
    <location>
        <position position="37"/>
    </location>
    <ligand>
        <name>Zn(2+)</name>
        <dbReference type="ChEBI" id="CHEBI:29105"/>
    </ligand>
</feature>
<dbReference type="InterPro" id="IPR048647">
    <property type="entry name" value="RlmA_N"/>
</dbReference>
<gene>
    <name evidence="5" type="ORF">EDM52_19660</name>
</gene>
<evidence type="ECO:0000313" key="5">
    <source>
        <dbReference type="EMBL" id="RNB68790.1"/>
    </source>
</evidence>
<feature type="binding site" evidence="2">
    <location>
        <position position="200"/>
    </location>
    <ligand>
        <name>S-adenosyl-L-methionine</name>
        <dbReference type="ChEBI" id="CHEBI:59789"/>
    </ligand>
</feature>
<feature type="binding site" evidence="1">
    <location>
        <position position="20"/>
    </location>
    <ligand>
        <name>Zn(2+)</name>
        <dbReference type="ChEBI" id="CHEBI:29105"/>
    </ligand>
</feature>
<evidence type="ECO:0000256" key="1">
    <source>
        <dbReference type="PIRSR" id="PIRSR018249-1"/>
    </source>
</evidence>
<keyword evidence="5" id="KW-0489">Methyltransferase</keyword>
<keyword evidence="2" id="KW-0949">S-adenosyl-L-methionine</keyword>
<comment type="caution">
    <text evidence="5">The sequence shown here is derived from an EMBL/GenBank/DDBJ whole genome shotgun (WGS) entry which is preliminary data.</text>
</comment>
<evidence type="ECO:0000256" key="2">
    <source>
        <dbReference type="PIRSR" id="PIRSR018249-2"/>
    </source>
</evidence>
<feature type="domain" description="23S rRNA (guanine(745)-N(1))-methyltransferase N-terminal" evidence="4">
    <location>
        <begin position="18"/>
        <end position="54"/>
    </location>
</feature>
<accession>A0A3M8BZA9</accession>
<dbReference type="GO" id="GO:0046872">
    <property type="term" value="F:metal ion binding"/>
    <property type="evidence" value="ECO:0007669"/>
    <property type="project" value="UniProtKB-KW"/>
</dbReference>
<name>A0A3M8BZA9_9BACL</name>
<feature type="binding site" evidence="1">
    <location>
        <position position="41"/>
    </location>
    <ligand>
        <name>Zn(2+)</name>
        <dbReference type="ChEBI" id="CHEBI:29105"/>
    </ligand>
</feature>
<dbReference type="OrthoDB" id="5522265at2"/>